<evidence type="ECO:0000313" key="5">
    <source>
        <dbReference type="Proteomes" id="UP000770661"/>
    </source>
</evidence>
<comment type="caution">
    <text evidence="4">The sequence shown here is derived from an EMBL/GenBank/DDBJ whole genome shotgun (WGS) entry which is preliminary data.</text>
</comment>
<evidence type="ECO:0000313" key="4">
    <source>
        <dbReference type="EMBL" id="KAG0730281.1"/>
    </source>
</evidence>
<proteinExistence type="predicted"/>
<organism evidence="4 5">
    <name type="scientific">Chionoecetes opilio</name>
    <name type="common">Atlantic snow crab</name>
    <name type="synonym">Cancer opilio</name>
    <dbReference type="NCBI Taxonomy" id="41210"/>
    <lineage>
        <taxon>Eukaryota</taxon>
        <taxon>Metazoa</taxon>
        <taxon>Ecdysozoa</taxon>
        <taxon>Arthropoda</taxon>
        <taxon>Crustacea</taxon>
        <taxon>Multicrustacea</taxon>
        <taxon>Malacostraca</taxon>
        <taxon>Eumalacostraca</taxon>
        <taxon>Eucarida</taxon>
        <taxon>Decapoda</taxon>
        <taxon>Pleocyemata</taxon>
        <taxon>Brachyura</taxon>
        <taxon>Eubrachyura</taxon>
        <taxon>Majoidea</taxon>
        <taxon>Majidae</taxon>
        <taxon>Chionoecetes</taxon>
    </lineage>
</organism>
<dbReference type="GO" id="GO:0005096">
    <property type="term" value="F:GTPase activator activity"/>
    <property type="evidence" value="ECO:0007669"/>
    <property type="project" value="UniProtKB-KW"/>
</dbReference>
<keyword evidence="5" id="KW-1185">Reference proteome</keyword>
<reference evidence="4" key="1">
    <citation type="submission" date="2020-07" db="EMBL/GenBank/DDBJ databases">
        <title>The High-quality genome of the commercially important snow crab, Chionoecetes opilio.</title>
        <authorList>
            <person name="Jeong J.-H."/>
            <person name="Ryu S."/>
        </authorList>
    </citation>
    <scope>NUCLEOTIDE SEQUENCE</scope>
    <source>
        <strain evidence="4">MADBK_172401_WGS</strain>
        <tissue evidence="4">Digestive gland</tissue>
    </source>
</reference>
<dbReference type="GO" id="GO:0007165">
    <property type="term" value="P:signal transduction"/>
    <property type="evidence" value="ECO:0007669"/>
    <property type="project" value="InterPro"/>
</dbReference>
<sequence>MGGGGGGAGFSWVCPGPSFQASPPKPPRCSIDSSCVLSAAQPVVDAIRAAPDLRCLALYGNTLGVEAARVIGDALAAHPEFERAHWKDLFTGRLKTEIPDALRQLFSGLIKAGAKLKELDLSHNALGPVGVEGMVEFMSSPVCYSLEEIRLDNNGLGIKGGTMLARSLLKLVENAKAAGTPLKLKVFISGRNRLENEGATMFAKFFQAVGTLEEVAMPQNGIFHVGIAALASAFSTNLGLKIINLNDK</sequence>
<dbReference type="EMBL" id="JACEEZ010000301">
    <property type="protein sequence ID" value="KAG0730281.1"/>
    <property type="molecule type" value="Genomic_DNA"/>
</dbReference>
<evidence type="ECO:0000256" key="3">
    <source>
        <dbReference type="ARBA" id="ARBA00022737"/>
    </source>
</evidence>
<dbReference type="InterPro" id="IPR036720">
    <property type="entry name" value="RanGAP1_C_sf"/>
</dbReference>
<dbReference type="Pfam" id="PF13516">
    <property type="entry name" value="LRR_6"/>
    <property type="match status" value="1"/>
</dbReference>
<protein>
    <submittedName>
        <fullName evidence="4">Ran GTPase-activating protein 1</fullName>
    </submittedName>
</protein>
<dbReference type="SMART" id="SM00368">
    <property type="entry name" value="LRR_RI"/>
    <property type="match status" value="3"/>
</dbReference>
<dbReference type="GO" id="GO:0006913">
    <property type="term" value="P:nucleocytoplasmic transport"/>
    <property type="evidence" value="ECO:0007669"/>
    <property type="project" value="TreeGrafter"/>
</dbReference>
<dbReference type="InterPro" id="IPR032675">
    <property type="entry name" value="LRR_dom_sf"/>
</dbReference>
<evidence type="ECO:0000256" key="1">
    <source>
        <dbReference type="ARBA" id="ARBA00022468"/>
    </source>
</evidence>
<keyword evidence="2" id="KW-0433">Leucine-rich repeat</keyword>
<dbReference type="GO" id="GO:0031267">
    <property type="term" value="F:small GTPase binding"/>
    <property type="evidence" value="ECO:0007669"/>
    <property type="project" value="TreeGrafter"/>
</dbReference>
<dbReference type="SUPFAM" id="SSF69099">
    <property type="entry name" value="Ran-GTPase activating protein 1 (RanGAP1), C-terminal domain"/>
    <property type="match status" value="1"/>
</dbReference>
<evidence type="ECO:0000256" key="2">
    <source>
        <dbReference type="ARBA" id="ARBA00022614"/>
    </source>
</evidence>
<dbReference type="InterPro" id="IPR027038">
    <property type="entry name" value="RanGap"/>
</dbReference>
<dbReference type="GO" id="GO:0048471">
    <property type="term" value="C:perinuclear region of cytoplasm"/>
    <property type="evidence" value="ECO:0007669"/>
    <property type="project" value="TreeGrafter"/>
</dbReference>
<dbReference type="PANTHER" id="PTHR24113:SF12">
    <property type="entry name" value="RAN GTPASE-ACTIVATING PROTEIN 1"/>
    <property type="match status" value="1"/>
</dbReference>
<dbReference type="GO" id="GO:0005829">
    <property type="term" value="C:cytosol"/>
    <property type="evidence" value="ECO:0007669"/>
    <property type="project" value="TreeGrafter"/>
</dbReference>
<name>A0A8J4YXF5_CHIOP</name>
<dbReference type="GO" id="GO:0005634">
    <property type="term" value="C:nucleus"/>
    <property type="evidence" value="ECO:0007669"/>
    <property type="project" value="TreeGrafter"/>
</dbReference>
<accession>A0A8J4YXF5</accession>
<dbReference type="InterPro" id="IPR001611">
    <property type="entry name" value="Leu-rich_rpt"/>
</dbReference>
<keyword evidence="3" id="KW-0677">Repeat</keyword>
<dbReference type="Gene3D" id="3.80.10.10">
    <property type="entry name" value="Ribonuclease Inhibitor"/>
    <property type="match status" value="1"/>
</dbReference>
<keyword evidence="1" id="KW-0343">GTPase activation</keyword>
<gene>
    <name evidence="4" type="primary">rangap1</name>
    <name evidence="4" type="ORF">GWK47_028550</name>
</gene>
<dbReference type="OrthoDB" id="184583at2759"/>
<dbReference type="PANTHER" id="PTHR24113">
    <property type="entry name" value="RAN GTPASE-ACTIVATING PROTEIN 1"/>
    <property type="match status" value="1"/>
</dbReference>
<dbReference type="Proteomes" id="UP000770661">
    <property type="component" value="Unassembled WGS sequence"/>
</dbReference>
<dbReference type="AlphaFoldDB" id="A0A8J4YXF5"/>